<protein>
    <submittedName>
        <fullName evidence="2">Autotransporter outer membrane beta-barrel domain-containing protein</fullName>
    </submittedName>
</protein>
<dbReference type="InterPro" id="IPR036709">
    <property type="entry name" value="Autotransporte_beta_dom_sf"/>
</dbReference>
<organism evidence="2 3">
    <name type="scientific">Thalassovita aquimarina</name>
    <dbReference type="NCBI Taxonomy" id="2785917"/>
    <lineage>
        <taxon>Bacteria</taxon>
        <taxon>Pseudomonadati</taxon>
        <taxon>Pseudomonadota</taxon>
        <taxon>Alphaproteobacteria</taxon>
        <taxon>Rhodobacterales</taxon>
        <taxon>Roseobacteraceae</taxon>
        <taxon>Thalassovita</taxon>
    </lineage>
</organism>
<dbReference type="SMART" id="SM00869">
    <property type="entry name" value="Autotransporter"/>
    <property type="match status" value="1"/>
</dbReference>
<dbReference type="NCBIfam" id="NF033657">
    <property type="entry name" value="choice_anch_F"/>
    <property type="match status" value="1"/>
</dbReference>
<dbReference type="RefSeq" id="WP_212700412.1">
    <property type="nucleotide sequence ID" value="NZ_JADMKU010000005.1"/>
</dbReference>
<feature type="domain" description="Autotransporter" evidence="1">
    <location>
        <begin position="460"/>
        <end position="743"/>
    </location>
</feature>
<reference evidence="2 3" key="1">
    <citation type="journal article" date="2021" name="Arch. Microbiol.">
        <title>Thalassobius aquimarinus sp. nov., isolated from the Sea of Japan seashore.</title>
        <authorList>
            <person name="Kurilenko V.V."/>
            <person name="Romanenko L.A."/>
            <person name="Chernysheva N.Y."/>
            <person name="Velansky P.V."/>
            <person name="Tekutyeva L.A."/>
            <person name="Isaeva M.P."/>
            <person name="Mikhailov V.V."/>
        </authorList>
    </citation>
    <scope>NUCLEOTIDE SEQUENCE [LARGE SCALE GENOMIC DNA]</scope>
    <source>
        <strain evidence="2 3">KMM 8518</strain>
    </source>
</reference>
<keyword evidence="3" id="KW-1185">Reference proteome</keyword>
<dbReference type="Gene3D" id="2.40.128.130">
    <property type="entry name" value="Autotransporter beta-domain"/>
    <property type="match status" value="1"/>
</dbReference>
<dbReference type="Pfam" id="PF03797">
    <property type="entry name" value="Autotransporter"/>
    <property type="match status" value="1"/>
</dbReference>
<accession>A0ABS5HPM0</accession>
<dbReference type="EMBL" id="JADMKU010000005">
    <property type="protein sequence ID" value="MBR9650896.1"/>
    <property type="molecule type" value="Genomic_DNA"/>
</dbReference>
<comment type="caution">
    <text evidence="2">The sequence shown here is derived from an EMBL/GenBank/DDBJ whole genome shotgun (WGS) entry which is preliminary data.</text>
</comment>
<dbReference type="InterPro" id="IPR005546">
    <property type="entry name" value="Autotransporte_beta"/>
</dbReference>
<evidence type="ECO:0000313" key="2">
    <source>
        <dbReference type="EMBL" id="MBR9650896.1"/>
    </source>
</evidence>
<dbReference type="Proteomes" id="UP001195941">
    <property type="component" value="Unassembled WGS sequence"/>
</dbReference>
<evidence type="ECO:0000259" key="1">
    <source>
        <dbReference type="PROSITE" id="PS51208"/>
    </source>
</evidence>
<dbReference type="PROSITE" id="PS51208">
    <property type="entry name" value="AUTOTRANSPORTER"/>
    <property type="match status" value="1"/>
</dbReference>
<dbReference type="SUPFAM" id="SSF103515">
    <property type="entry name" value="Autotransporter"/>
    <property type="match status" value="1"/>
</dbReference>
<proteinExistence type="predicted"/>
<name>A0ABS5HPM0_9RHOB</name>
<sequence>MASTAINAGTIEGFTGPFGFGFVLADEDEGVVDPGIFAVTGDINNDDFVGNEFSPSGVLNCLRSSQPGAGCAEGPGTGNRFKTFMTGNGALDLVFSTADSSGITEYFNYGKTSNTTGARIQSFQLQLGTGTGDDFVAMDPSNPASAVLFDNLVTLSEANAIDWPFLVGTEGQAPLQRSWFPDGLFGDGGQEGDIGFFSPERAGFELTSNTDLTVLSGANLTNADHLDLFGDSLLARTMLPDGMFWDEVVADTTDEDALIAWYDHRANGGAGNWVWGSMNADATDLAARLADLADVLGVTVADLSYASGDEIPANIAALMEAGDVFEVLPIEDLSNVNLNFNLDVGDIALGEFTLRIVPTFAPIVEVSATDFQFGMAATLDAANVPFLNADPGYLGALAAIEALPTAAEQQLALESVGYSFLGAYSGLAYSFGSESIAALNGGELGQGANEQPSRGAGNWSVGDGTRAFVKIGGTSADYDRTANNAGFSTSSFSFHGGFERALNENVTAGLMFGAQQGEASIMAGRGSLDAEAYTIAGFTRFNVGGVRVQAAAGYQDLSYDSTRNITFGTVNQTATGSTNGETVFASLGADWMMQKGAMSFGPMASAEYYKISVDGFSETGAGLYNLDIGAQDAEVTVARLGLRGETQGATKNGGNFKAFGYAAWAARSGDDMTVSTSFSGSNLPTFAAPVDGLDDNWLDLGAGVSWTLSNQSGKTTRVGLGYNGALSSGYEEHRGNLFVEMVF</sequence>
<evidence type="ECO:0000313" key="3">
    <source>
        <dbReference type="Proteomes" id="UP001195941"/>
    </source>
</evidence>
<gene>
    <name evidence="2" type="ORF">IT775_07160</name>
</gene>